<dbReference type="EMBL" id="LSRL02006366">
    <property type="protein sequence ID" value="TDG38273.1"/>
    <property type="molecule type" value="Genomic_DNA"/>
</dbReference>
<proteinExistence type="predicted"/>
<evidence type="ECO:0000256" key="1">
    <source>
        <dbReference type="SAM" id="MobiDB-lite"/>
    </source>
</evidence>
<accession>A0A484AMM8</accession>
<sequence>TPGNPAASRQGARRVARAITPCCTCPELVIDSDVVPLQPLAAGQRTSTQQKGSRKGRRYRAVSRSTREITPLLSTLNKAVSILLTAIITLQTEAKAFNVKALIDSCIPTTQIQASLARTMGLSVTSVGPGEVCTAFIRAKTSKFSHEALLQMDPQLNCRTPIRPIERAASPAGITLADSNWTQPSSVFVVLDSDVYPHVILPGIVPSTDGR</sequence>
<gene>
    <name evidence="2" type="ORF">AWZ03_015305</name>
</gene>
<organism evidence="2 3">
    <name type="scientific">Drosophila navojoa</name>
    <name type="common">Fruit fly</name>
    <dbReference type="NCBI Taxonomy" id="7232"/>
    <lineage>
        <taxon>Eukaryota</taxon>
        <taxon>Metazoa</taxon>
        <taxon>Ecdysozoa</taxon>
        <taxon>Arthropoda</taxon>
        <taxon>Hexapoda</taxon>
        <taxon>Insecta</taxon>
        <taxon>Pterygota</taxon>
        <taxon>Neoptera</taxon>
        <taxon>Endopterygota</taxon>
        <taxon>Diptera</taxon>
        <taxon>Brachycera</taxon>
        <taxon>Muscomorpha</taxon>
        <taxon>Ephydroidea</taxon>
        <taxon>Drosophilidae</taxon>
        <taxon>Drosophila</taxon>
    </lineage>
</organism>
<evidence type="ECO:0000313" key="2">
    <source>
        <dbReference type="EMBL" id="TDG38273.1"/>
    </source>
</evidence>
<protein>
    <submittedName>
        <fullName evidence="2">Uncharacterized protein</fullName>
    </submittedName>
</protein>
<comment type="caution">
    <text evidence="2">The sequence shown here is derived from an EMBL/GenBank/DDBJ whole genome shotgun (WGS) entry which is preliminary data.</text>
</comment>
<feature type="non-terminal residue" evidence="2">
    <location>
        <position position="211"/>
    </location>
</feature>
<reference evidence="2 3" key="1">
    <citation type="journal article" date="2019" name="J. Hered.">
        <title>An Improved Genome Assembly for Drosophila navojoa, the Basal Species in the mojavensis Cluster.</title>
        <authorList>
            <person name="Vanderlinde T."/>
            <person name="Dupim E.G."/>
            <person name="Nazario-Yepiz N.O."/>
            <person name="Carvalho A.B."/>
        </authorList>
    </citation>
    <scope>NUCLEOTIDE SEQUENCE [LARGE SCALE GENOMIC DNA]</scope>
    <source>
        <strain evidence="2">Navoj_Jal97</strain>
        <tissue evidence="2">Whole organism</tissue>
    </source>
</reference>
<feature type="region of interest" description="Disordered" evidence="1">
    <location>
        <begin position="41"/>
        <end position="60"/>
    </location>
</feature>
<dbReference type="OMA" id="VCSATIW"/>
<keyword evidence="3" id="KW-1185">Reference proteome</keyword>
<dbReference type="AlphaFoldDB" id="A0A484AMM8"/>
<dbReference type="Proteomes" id="UP000295192">
    <property type="component" value="Unassembled WGS sequence"/>
</dbReference>
<feature type="non-terminal residue" evidence="2">
    <location>
        <position position="1"/>
    </location>
</feature>
<name>A0A484AMM8_DRONA</name>
<evidence type="ECO:0000313" key="3">
    <source>
        <dbReference type="Proteomes" id="UP000295192"/>
    </source>
</evidence>